<name>A0AAD9I0S0_9PEZI</name>
<accession>A0AAD9I0S0</accession>
<feature type="transmembrane region" description="Helical" evidence="2">
    <location>
        <begin position="36"/>
        <end position="60"/>
    </location>
</feature>
<protein>
    <submittedName>
        <fullName evidence="3">Uncharacterized protein</fullName>
    </submittedName>
</protein>
<gene>
    <name evidence="3" type="ORF">P8C59_002906</name>
</gene>
<keyword evidence="1" id="KW-0175">Coiled coil</keyword>
<evidence type="ECO:0000313" key="4">
    <source>
        <dbReference type="Proteomes" id="UP001217918"/>
    </source>
</evidence>
<sequence>MGPIRAGLADPIAMVMDSYAYVFAKILLFARMVACVYTTMYCLLTCMVGAGLGLIPAGILLASMPTSSSRWWVQYPRRLAILYVAAVCLPLVCLVHGWDCAMGMVDDSFRDGGRVNSLSSAVRQLRAKYKQQEVAFAKLQRQGNSIASQRQGYLQRLADPWRFGSYDPQYPDPPSGCNALVEEWREPNLLFKLWSMTDLKTIWLEGQVRDLNAVLYYNERRLESYRESLVAAEEDLSRVSHQANLEDPVVQARMEAELLESRRVWESKARRGHDRARNRPTRQALAVPPLDCPDVPAPASAPVVDLVFPAGYG</sequence>
<comment type="caution">
    <text evidence="3">The sequence shown here is derived from an EMBL/GenBank/DDBJ whole genome shotgun (WGS) entry which is preliminary data.</text>
</comment>
<reference evidence="3" key="1">
    <citation type="journal article" date="2023" name="Mol. Plant Microbe Interact.">
        <title>Elucidating the Obligate Nature and Biological Capacity of an Invasive Fungal Corn Pathogen.</title>
        <authorList>
            <person name="MacCready J.S."/>
            <person name="Roggenkamp E.M."/>
            <person name="Gdanetz K."/>
            <person name="Chilvers M.I."/>
        </authorList>
    </citation>
    <scope>NUCLEOTIDE SEQUENCE</scope>
    <source>
        <strain evidence="3">PM02</strain>
    </source>
</reference>
<feature type="coiled-coil region" evidence="1">
    <location>
        <begin position="115"/>
        <end position="142"/>
    </location>
</feature>
<proteinExistence type="predicted"/>
<dbReference type="EMBL" id="JAQQPM010000002">
    <property type="protein sequence ID" value="KAK2068257.1"/>
    <property type="molecule type" value="Genomic_DNA"/>
</dbReference>
<feature type="transmembrane region" description="Helical" evidence="2">
    <location>
        <begin position="80"/>
        <end position="98"/>
    </location>
</feature>
<keyword evidence="2" id="KW-1133">Transmembrane helix</keyword>
<evidence type="ECO:0000256" key="1">
    <source>
        <dbReference type="SAM" id="Coils"/>
    </source>
</evidence>
<evidence type="ECO:0000256" key="2">
    <source>
        <dbReference type="SAM" id="Phobius"/>
    </source>
</evidence>
<dbReference type="Proteomes" id="UP001217918">
    <property type="component" value="Unassembled WGS sequence"/>
</dbReference>
<keyword evidence="2" id="KW-0472">Membrane</keyword>
<keyword evidence="4" id="KW-1185">Reference proteome</keyword>
<dbReference type="AlphaFoldDB" id="A0AAD9I0S0"/>
<evidence type="ECO:0000313" key="3">
    <source>
        <dbReference type="EMBL" id="KAK2068257.1"/>
    </source>
</evidence>
<organism evidence="3 4">
    <name type="scientific">Phyllachora maydis</name>
    <dbReference type="NCBI Taxonomy" id="1825666"/>
    <lineage>
        <taxon>Eukaryota</taxon>
        <taxon>Fungi</taxon>
        <taxon>Dikarya</taxon>
        <taxon>Ascomycota</taxon>
        <taxon>Pezizomycotina</taxon>
        <taxon>Sordariomycetes</taxon>
        <taxon>Sordariomycetidae</taxon>
        <taxon>Phyllachorales</taxon>
        <taxon>Phyllachoraceae</taxon>
        <taxon>Phyllachora</taxon>
    </lineage>
</organism>
<keyword evidence="2" id="KW-0812">Transmembrane</keyword>
<feature type="transmembrane region" description="Helical" evidence="2">
    <location>
        <begin position="12"/>
        <end position="30"/>
    </location>
</feature>